<dbReference type="PANTHER" id="PTHR33924">
    <property type="entry name" value="CATION-TRANSPORTING ATPASE"/>
    <property type="match status" value="1"/>
</dbReference>
<dbReference type="PANTHER" id="PTHR33924:SF5">
    <property type="entry name" value="CATION-TRANSPORTING ATPASE"/>
    <property type="match status" value="1"/>
</dbReference>
<feature type="coiled-coil region" evidence="1">
    <location>
        <begin position="529"/>
        <end position="556"/>
    </location>
</feature>
<keyword evidence="1" id="KW-0175">Coiled coil</keyword>
<name>A0A6P5Z5F1_DURZI</name>
<dbReference type="RefSeq" id="XP_022747792.1">
    <property type="nucleotide sequence ID" value="XM_022892057.1"/>
</dbReference>
<feature type="compositionally biased region" description="Polar residues" evidence="2">
    <location>
        <begin position="427"/>
        <end position="438"/>
    </location>
</feature>
<evidence type="ECO:0000313" key="3">
    <source>
        <dbReference type="Proteomes" id="UP000515121"/>
    </source>
</evidence>
<dbReference type="Proteomes" id="UP000515121">
    <property type="component" value="Unplaced"/>
</dbReference>
<protein>
    <submittedName>
        <fullName evidence="4">Uncharacterized protein LOC111297340 isoform X1</fullName>
    </submittedName>
</protein>
<sequence length="621" mass="68235">MEDQADSAMVSNGLVFMPGSDSKLVGVESSIDDLEEGHAISSMQIKMRDLDSVVRSYEINAHNSKSLKRKDSSPPLQFSEEGVSQVSEVPLTFNFDGSQVERAKGEKFSAVVHPVSRPLDLNTEIHIAVNESCDNNPKGKENLDKLCSQESDCVTSKGVGLDLNGKDVSSSINHESTCHKHVKNLKPTDVSECGSSVGPVEENDSLRIWKEMKQNGFLSSSHGSISMQNGLLSSSHGGIFMQNGLPSSSHGGITVPKQRGRKSKNDELKKRMELAKKEQADRFTKIAAPSGLLNGLNPGIINHVRNRKQVHSIIEALVKREKLENLHSETKQASHVKGGNKDDGGKKDHGNMNDSGFHRLSYYHEDGHPNTTSMTKIARGYLVPMHKPLSSISEERYGDGVSSRVDPVSEDDALALKLSSSTKASENGRSLSNDESTNFTSASSLSVKAATVASKWLELLQQDIKGRLSALQRSKKKVLAVITTELPFLISKEFSSSQGIDPNIIRNSADGFSLDATAEMHRARWSALFDQMDKSLSEEEKQLENWLNQIKWLQLHCDQGLQHMHWNMLYSSPQLEASGNNVRSGMEDSFDRELAVRAAAASIYSTCNFMLSKENVPCSLI</sequence>
<evidence type="ECO:0000313" key="4">
    <source>
        <dbReference type="RefSeq" id="XP_022747792.1"/>
    </source>
</evidence>
<organism evidence="3 4">
    <name type="scientific">Durio zibethinus</name>
    <name type="common">Durian</name>
    <dbReference type="NCBI Taxonomy" id="66656"/>
    <lineage>
        <taxon>Eukaryota</taxon>
        <taxon>Viridiplantae</taxon>
        <taxon>Streptophyta</taxon>
        <taxon>Embryophyta</taxon>
        <taxon>Tracheophyta</taxon>
        <taxon>Spermatophyta</taxon>
        <taxon>Magnoliopsida</taxon>
        <taxon>eudicotyledons</taxon>
        <taxon>Gunneridae</taxon>
        <taxon>Pentapetalae</taxon>
        <taxon>rosids</taxon>
        <taxon>malvids</taxon>
        <taxon>Malvales</taxon>
        <taxon>Malvaceae</taxon>
        <taxon>Helicteroideae</taxon>
        <taxon>Durio</taxon>
    </lineage>
</organism>
<dbReference type="AlphaFoldDB" id="A0A6P5Z5F1"/>
<feature type="region of interest" description="Disordered" evidence="2">
    <location>
        <begin position="327"/>
        <end position="359"/>
    </location>
</feature>
<feature type="region of interest" description="Disordered" evidence="2">
    <location>
        <begin position="246"/>
        <end position="265"/>
    </location>
</feature>
<reference evidence="4" key="1">
    <citation type="submission" date="2025-08" db="UniProtKB">
        <authorList>
            <consortium name="RefSeq"/>
        </authorList>
    </citation>
    <scope>IDENTIFICATION</scope>
    <source>
        <tissue evidence="4">Fruit stalk</tissue>
    </source>
</reference>
<dbReference type="OrthoDB" id="1930341at2759"/>
<dbReference type="GeneID" id="111297340"/>
<evidence type="ECO:0000256" key="1">
    <source>
        <dbReference type="SAM" id="Coils"/>
    </source>
</evidence>
<keyword evidence="3" id="KW-1185">Reference proteome</keyword>
<evidence type="ECO:0000256" key="2">
    <source>
        <dbReference type="SAM" id="MobiDB-lite"/>
    </source>
</evidence>
<accession>A0A6P5Z5F1</accession>
<proteinExistence type="predicted"/>
<dbReference type="KEGG" id="dzi:111297340"/>
<gene>
    <name evidence="4" type="primary">LOC111297340</name>
</gene>
<feature type="region of interest" description="Disordered" evidence="2">
    <location>
        <begin position="419"/>
        <end position="438"/>
    </location>
</feature>
<feature type="compositionally biased region" description="Basic and acidic residues" evidence="2">
    <location>
        <begin position="339"/>
        <end position="351"/>
    </location>
</feature>